<gene>
    <name evidence="1" type="ORF">ORAREDHAP_LOCUS3856</name>
</gene>
<dbReference type="AlphaFoldDB" id="A0A6J5W2L5"/>
<keyword evidence="2" id="KW-1185">Reference proteome</keyword>
<reference evidence="2" key="1">
    <citation type="journal article" date="2020" name="Genome Biol.">
        <title>Gamete binning: chromosome-level and haplotype-resolved genome assembly enabled by high-throughput single-cell sequencing of gamete genomes.</title>
        <authorList>
            <person name="Campoy J.A."/>
            <person name="Sun H."/>
            <person name="Goel M."/>
            <person name="Jiao W.-B."/>
            <person name="Folz-Donahue K."/>
            <person name="Wang N."/>
            <person name="Rubio M."/>
            <person name="Liu C."/>
            <person name="Kukat C."/>
            <person name="Ruiz D."/>
            <person name="Huettel B."/>
            <person name="Schneeberger K."/>
        </authorList>
    </citation>
    <scope>NUCLEOTIDE SEQUENCE [LARGE SCALE GENOMIC DNA]</scope>
    <source>
        <strain evidence="2">cv. Rojo Pasion</strain>
    </source>
</reference>
<name>A0A6J5W2L5_PRUAR</name>
<protein>
    <recommendedName>
        <fullName evidence="3">PB1 domain-containing protein</fullName>
    </recommendedName>
</protein>
<proteinExistence type="predicted"/>
<dbReference type="EMBL" id="CAEKKB010000001">
    <property type="protein sequence ID" value="CAB4294097.1"/>
    <property type="molecule type" value="Genomic_DNA"/>
</dbReference>
<organism evidence="1 2">
    <name type="scientific">Prunus armeniaca</name>
    <name type="common">Apricot</name>
    <name type="synonym">Armeniaca vulgaris</name>
    <dbReference type="NCBI Taxonomy" id="36596"/>
    <lineage>
        <taxon>Eukaryota</taxon>
        <taxon>Viridiplantae</taxon>
        <taxon>Streptophyta</taxon>
        <taxon>Embryophyta</taxon>
        <taxon>Tracheophyta</taxon>
        <taxon>Spermatophyta</taxon>
        <taxon>Magnoliopsida</taxon>
        <taxon>eudicotyledons</taxon>
        <taxon>Gunneridae</taxon>
        <taxon>Pentapetalae</taxon>
        <taxon>rosids</taxon>
        <taxon>fabids</taxon>
        <taxon>Rosales</taxon>
        <taxon>Rosaceae</taxon>
        <taxon>Amygdaloideae</taxon>
        <taxon>Amygdaleae</taxon>
        <taxon>Prunus</taxon>
    </lineage>
</organism>
<evidence type="ECO:0008006" key="3">
    <source>
        <dbReference type="Google" id="ProtNLM"/>
    </source>
</evidence>
<evidence type="ECO:0000313" key="1">
    <source>
        <dbReference type="EMBL" id="CAB4294097.1"/>
    </source>
</evidence>
<dbReference type="Proteomes" id="UP000507245">
    <property type="component" value="Unassembled WGS sequence"/>
</dbReference>
<evidence type="ECO:0000313" key="2">
    <source>
        <dbReference type="Proteomes" id="UP000507245"/>
    </source>
</evidence>
<accession>A0A6J5W2L5</accession>
<dbReference type="OrthoDB" id="1183884at2759"/>
<sequence>MSRLTILISYGGSWVHSTYTNGKTKGVLVPEKITLEELRNKVYDITNLDPNKYEITMKVIYDSTKNAWPVDIVDDDDVKFFITESILSSYKIPLCITLKQRQSNQQATIDFRQLPMSVDPNYLGEEEL</sequence>